<evidence type="ECO:0000313" key="2">
    <source>
        <dbReference type="Proteomes" id="UP000238042"/>
    </source>
</evidence>
<dbReference type="Proteomes" id="UP000238042">
    <property type="component" value="Unassembled WGS sequence"/>
</dbReference>
<dbReference type="RefSeq" id="WP_105247597.1">
    <property type="nucleotide sequence ID" value="NZ_PSZM01000046.1"/>
</dbReference>
<dbReference type="EMBL" id="PSZM01000046">
    <property type="protein sequence ID" value="PQL90424.1"/>
    <property type="molecule type" value="Genomic_DNA"/>
</dbReference>
<reference evidence="1 2" key="1">
    <citation type="submission" date="2018-02" db="EMBL/GenBank/DDBJ databases">
        <title>Genome sequences of Apibacter spp., gut symbionts of Asian honey bees.</title>
        <authorList>
            <person name="Kwong W.K."/>
            <person name="Steele M.I."/>
            <person name="Moran N.A."/>
        </authorList>
    </citation>
    <scope>NUCLEOTIDE SEQUENCE [LARGE SCALE GENOMIC DNA]</scope>
    <source>
        <strain evidence="2">wkB301</strain>
    </source>
</reference>
<sequence>MKKIIFTIILITVFSFTLFSQVKMGEQNGLILQIDSETKGVLFPIVALTNRNSQAPLTGTVPTGTFIFNTNTFGDFPYEVTPGFFWWDNENSQWNPLASSRENFTAKFTNVDFGETIDGANNDYYDGKSKNMKIFGNIVFNENYEALQKDRDKDDFLKFNYSGLYAISVVLSLNKFNKNPAIALKVNLALNDKPVGISHYVRSSAAVTSKSGRFFSNCFTEYIEVKEGDILTLKSVRATLQDPKTYKVNFDQLGSSSITISRIR</sequence>
<gene>
    <name evidence="1" type="ORF">C4S77_11045</name>
</gene>
<organism evidence="1 2">
    <name type="scientific">Apibacter adventoris</name>
    <dbReference type="NCBI Taxonomy" id="1679466"/>
    <lineage>
        <taxon>Bacteria</taxon>
        <taxon>Pseudomonadati</taxon>
        <taxon>Bacteroidota</taxon>
        <taxon>Flavobacteriia</taxon>
        <taxon>Flavobacteriales</taxon>
        <taxon>Weeksellaceae</taxon>
        <taxon>Apibacter</taxon>
    </lineage>
</organism>
<accession>A0A2S8A786</accession>
<keyword evidence="2" id="KW-1185">Reference proteome</keyword>
<dbReference type="OrthoDB" id="1247310at2"/>
<name>A0A2S8A786_9FLAO</name>
<comment type="caution">
    <text evidence="1">The sequence shown here is derived from an EMBL/GenBank/DDBJ whole genome shotgun (WGS) entry which is preliminary data.</text>
</comment>
<evidence type="ECO:0000313" key="1">
    <source>
        <dbReference type="EMBL" id="PQL90424.1"/>
    </source>
</evidence>
<dbReference type="AlphaFoldDB" id="A0A2S8A786"/>
<protein>
    <submittedName>
        <fullName evidence="1">Uncharacterized protein</fullName>
    </submittedName>
</protein>
<proteinExistence type="predicted"/>